<keyword evidence="2" id="KW-0732">Signal</keyword>
<proteinExistence type="predicted"/>
<evidence type="ECO:0000313" key="4">
    <source>
        <dbReference type="Proteomes" id="UP000297459"/>
    </source>
</evidence>
<evidence type="ECO:0000256" key="1">
    <source>
        <dbReference type="SAM" id="MobiDB-lite"/>
    </source>
</evidence>
<dbReference type="AlphaFoldDB" id="A0A4Z1B944"/>
<comment type="caution">
    <text evidence="3">The sequence shown here is derived from an EMBL/GenBank/DDBJ whole genome shotgun (WGS) entry which is preliminary data.</text>
</comment>
<protein>
    <recommendedName>
        <fullName evidence="5">Lipoprotein</fullName>
    </recommendedName>
</protein>
<accession>A0A4Z1B944</accession>
<evidence type="ECO:0000313" key="3">
    <source>
        <dbReference type="EMBL" id="TGN26938.1"/>
    </source>
</evidence>
<gene>
    <name evidence="3" type="ORF">E2558_08145</name>
</gene>
<feature type="chain" id="PRO_5039247652" description="Lipoprotein" evidence="2">
    <location>
        <begin position="20"/>
        <end position="204"/>
    </location>
</feature>
<dbReference type="Proteomes" id="UP000297459">
    <property type="component" value="Unassembled WGS sequence"/>
</dbReference>
<feature type="signal peptide" evidence="2">
    <location>
        <begin position="1"/>
        <end position="19"/>
    </location>
</feature>
<sequence>MRLKKLLSISLLLSVFLGACDININLDKNKNNDNNTQQNQQQTSNNQNQNVENGTSQSNNQESNPISIDKAKNISYDLMEKEGGVSFKEGDLEYREDKSDDNQIFIESPLFGINGSAKSHIILNRYTGEVIEQDGGPPAPDGPLRPKNGKIDSGTYNILVKYYNNYVYRNGDTVYNYSEEPVPVSQYKEVNAKVWEYIENNMPQ</sequence>
<organism evidence="3 4">
    <name type="scientific">Staphylococcus pragensis</name>
    <dbReference type="NCBI Taxonomy" id="1611836"/>
    <lineage>
        <taxon>Bacteria</taxon>
        <taxon>Bacillati</taxon>
        <taxon>Bacillota</taxon>
        <taxon>Bacilli</taxon>
        <taxon>Bacillales</taxon>
        <taxon>Staphylococcaceae</taxon>
        <taxon>Staphylococcus</taxon>
    </lineage>
</organism>
<feature type="compositionally biased region" description="Polar residues" evidence="1">
    <location>
        <begin position="51"/>
        <end position="66"/>
    </location>
</feature>
<dbReference type="RefSeq" id="WP_126564760.1">
    <property type="nucleotide sequence ID" value="NZ_BMCY01000003.1"/>
</dbReference>
<evidence type="ECO:0000256" key="2">
    <source>
        <dbReference type="SAM" id="SignalP"/>
    </source>
</evidence>
<reference evidence="3 4" key="1">
    <citation type="submission" date="2019-04" db="EMBL/GenBank/DDBJ databases">
        <title>Genomic characterization of Staphylococcus petrasii strains.</title>
        <authorList>
            <person name="Vrbovska V."/>
            <person name="Kovarovic V."/>
            <person name="Maslanova I."/>
            <person name="Indrakova A."/>
            <person name="Petras P."/>
            <person name="Sedo O."/>
            <person name="Svec P."/>
            <person name="Fisarova L."/>
            <person name="Sedlacek I."/>
            <person name="Doskar J."/>
            <person name="Pantucek R."/>
        </authorList>
    </citation>
    <scope>NUCLEOTIDE SEQUENCE [LARGE SCALE GENOMIC DNA]</scope>
    <source>
        <strain evidence="3 4">CCM 8529</strain>
    </source>
</reference>
<keyword evidence="4" id="KW-1185">Reference proteome</keyword>
<dbReference type="PROSITE" id="PS51257">
    <property type="entry name" value="PROKAR_LIPOPROTEIN"/>
    <property type="match status" value="1"/>
</dbReference>
<dbReference type="EMBL" id="SRPJ01000003">
    <property type="protein sequence ID" value="TGN26938.1"/>
    <property type="molecule type" value="Genomic_DNA"/>
</dbReference>
<feature type="compositionally biased region" description="Low complexity" evidence="1">
    <location>
        <begin position="29"/>
        <end position="50"/>
    </location>
</feature>
<evidence type="ECO:0008006" key="5">
    <source>
        <dbReference type="Google" id="ProtNLM"/>
    </source>
</evidence>
<name>A0A4Z1B944_9STAP</name>
<feature type="region of interest" description="Disordered" evidence="1">
    <location>
        <begin position="29"/>
        <end position="68"/>
    </location>
</feature>